<dbReference type="Pfam" id="PF01918">
    <property type="entry name" value="Alba"/>
    <property type="match status" value="1"/>
</dbReference>
<protein>
    <submittedName>
        <fullName evidence="6">Alba-like protein C9orf23-like protein</fullName>
    </submittedName>
</protein>
<dbReference type="OrthoDB" id="424402at2759"/>
<dbReference type="InterPro" id="IPR051958">
    <property type="entry name" value="Alba-like_NAB"/>
</dbReference>
<dbReference type="InterPro" id="IPR036882">
    <property type="entry name" value="Alba-like_dom_sf"/>
</dbReference>
<dbReference type="AlphaFoldDB" id="E2BHY2"/>
<dbReference type="OMA" id="CMHVKSG"/>
<dbReference type="GO" id="GO:0001682">
    <property type="term" value="P:tRNA 5'-leader removal"/>
    <property type="evidence" value="ECO:0007669"/>
    <property type="project" value="TreeGrafter"/>
</dbReference>
<comment type="similarity">
    <text evidence="2">Belongs to the histone-like Alba family.</text>
</comment>
<evidence type="ECO:0000256" key="2">
    <source>
        <dbReference type="ARBA" id="ARBA00008018"/>
    </source>
</evidence>
<gene>
    <name evidence="6" type="ORF">EAI_00914</name>
</gene>
<dbReference type="PANTHER" id="PTHR13516">
    <property type="entry name" value="RIBONUCLEASE P SUBUNIT P25"/>
    <property type="match status" value="1"/>
</dbReference>
<comment type="subcellular location">
    <subcellularLocation>
        <location evidence="1">Nucleus</location>
    </subcellularLocation>
</comment>
<organism evidence="7">
    <name type="scientific">Harpegnathos saltator</name>
    <name type="common">Jerdon's jumping ant</name>
    <dbReference type="NCBI Taxonomy" id="610380"/>
    <lineage>
        <taxon>Eukaryota</taxon>
        <taxon>Metazoa</taxon>
        <taxon>Ecdysozoa</taxon>
        <taxon>Arthropoda</taxon>
        <taxon>Hexapoda</taxon>
        <taxon>Insecta</taxon>
        <taxon>Pterygota</taxon>
        <taxon>Neoptera</taxon>
        <taxon>Endopterygota</taxon>
        <taxon>Hymenoptera</taxon>
        <taxon>Apocrita</taxon>
        <taxon>Aculeata</taxon>
        <taxon>Formicoidea</taxon>
        <taxon>Formicidae</taxon>
        <taxon>Ponerinae</taxon>
        <taxon>Ponerini</taxon>
        <taxon>Harpegnathos</taxon>
    </lineage>
</organism>
<evidence type="ECO:0000259" key="5">
    <source>
        <dbReference type="Pfam" id="PF01918"/>
    </source>
</evidence>
<evidence type="ECO:0000256" key="3">
    <source>
        <dbReference type="ARBA" id="ARBA00023242"/>
    </source>
</evidence>
<dbReference type="GO" id="GO:0005634">
    <property type="term" value="C:nucleus"/>
    <property type="evidence" value="ECO:0007669"/>
    <property type="project" value="UniProtKB-SubCell"/>
</dbReference>
<dbReference type="STRING" id="610380.E2BHY2"/>
<dbReference type="PhylomeDB" id="E2BHY2"/>
<feature type="compositionally biased region" description="Basic and acidic residues" evidence="4">
    <location>
        <begin position="11"/>
        <end position="21"/>
    </location>
</feature>
<dbReference type="Gene3D" id="3.30.110.20">
    <property type="entry name" value="Alba-like domain"/>
    <property type="match status" value="1"/>
</dbReference>
<feature type="region of interest" description="Disordered" evidence="4">
    <location>
        <begin position="1"/>
        <end position="25"/>
    </location>
</feature>
<dbReference type="EMBL" id="GL448390">
    <property type="protein sequence ID" value="EFN84698.1"/>
    <property type="molecule type" value="Genomic_DNA"/>
</dbReference>
<feature type="region of interest" description="Disordered" evidence="4">
    <location>
        <begin position="179"/>
        <end position="202"/>
    </location>
</feature>
<evidence type="ECO:0000313" key="7">
    <source>
        <dbReference type="Proteomes" id="UP000008237"/>
    </source>
</evidence>
<dbReference type="InParanoid" id="E2BHY2"/>
<keyword evidence="7" id="KW-1185">Reference proteome</keyword>
<sequence>MGRSRLKKKLKLEESREESTDTKSTTIPIKNLPEKFICMHVKSGTKIRNVLGYALKEFPNYDSVVWTGVGQAIGKTISCAELFKRRHEDLHQVTKLRYTKRSKGSKGDATDEIHQIPEIHILLTKNVKDTTELGYQAPGDCGEFLEKEDAANSKTNTKAGNANHMARIDTEQFSAMGLRIGQKRPRDTQADSFLRKNKKSRS</sequence>
<dbReference type="SUPFAM" id="SSF82704">
    <property type="entry name" value="AlbA-like"/>
    <property type="match status" value="1"/>
</dbReference>
<dbReference type="GO" id="GO:0000172">
    <property type="term" value="C:ribonuclease MRP complex"/>
    <property type="evidence" value="ECO:0007669"/>
    <property type="project" value="TreeGrafter"/>
</dbReference>
<keyword evidence="3" id="KW-0539">Nucleus</keyword>
<dbReference type="FunCoup" id="E2BHY2">
    <property type="interactions" value="112"/>
</dbReference>
<dbReference type="GO" id="GO:0003723">
    <property type="term" value="F:RNA binding"/>
    <property type="evidence" value="ECO:0007669"/>
    <property type="project" value="TreeGrafter"/>
</dbReference>
<dbReference type="InterPro" id="IPR002775">
    <property type="entry name" value="DNA/RNA-bd_Alba-like"/>
</dbReference>
<feature type="compositionally biased region" description="Basic residues" evidence="4">
    <location>
        <begin position="1"/>
        <end position="10"/>
    </location>
</feature>
<evidence type="ECO:0000313" key="6">
    <source>
        <dbReference type="EMBL" id="EFN84698.1"/>
    </source>
</evidence>
<accession>E2BHY2</accession>
<evidence type="ECO:0000256" key="1">
    <source>
        <dbReference type="ARBA" id="ARBA00004123"/>
    </source>
</evidence>
<dbReference type="PANTHER" id="PTHR13516:SF4">
    <property type="entry name" value="FI09323P"/>
    <property type="match status" value="1"/>
</dbReference>
<proteinExistence type="inferred from homology"/>
<dbReference type="KEGG" id="hst:105183005"/>
<reference evidence="6 7" key="1">
    <citation type="journal article" date="2010" name="Science">
        <title>Genomic comparison of the ants Camponotus floridanus and Harpegnathos saltator.</title>
        <authorList>
            <person name="Bonasio R."/>
            <person name="Zhang G."/>
            <person name="Ye C."/>
            <person name="Mutti N.S."/>
            <person name="Fang X."/>
            <person name="Qin N."/>
            <person name="Donahue G."/>
            <person name="Yang P."/>
            <person name="Li Q."/>
            <person name="Li C."/>
            <person name="Zhang P."/>
            <person name="Huang Z."/>
            <person name="Berger S.L."/>
            <person name="Reinberg D."/>
            <person name="Wang J."/>
            <person name="Liebig J."/>
        </authorList>
    </citation>
    <scope>NUCLEOTIDE SEQUENCE [LARGE SCALE GENOMIC DNA]</scope>
    <source>
        <strain evidence="6 7">R22 G/1</strain>
    </source>
</reference>
<dbReference type="Proteomes" id="UP000008237">
    <property type="component" value="Unassembled WGS sequence"/>
</dbReference>
<evidence type="ECO:0000256" key="4">
    <source>
        <dbReference type="SAM" id="MobiDB-lite"/>
    </source>
</evidence>
<name>E2BHY2_HARSA</name>
<feature type="domain" description="DNA/RNA-binding protein Alba-like" evidence="5">
    <location>
        <begin position="39"/>
        <end position="99"/>
    </location>
</feature>